<evidence type="ECO:0000256" key="1">
    <source>
        <dbReference type="SAM" id="Phobius"/>
    </source>
</evidence>
<name>Q8BDD2_BPV3</name>
<dbReference type="Proteomes" id="UP000185274">
    <property type="component" value="Segment"/>
</dbReference>
<protein>
    <submittedName>
        <fullName evidence="2">Uncharacterized protein</fullName>
    </submittedName>
</protein>
<reference evidence="2 3" key="1">
    <citation type="journal article" date="2002" name="J. Virol.">
        <title>Lack of canonical E6 and E7 open reading frames in bird papillomaviruses: Fringilla coelebs papillomavirus and Psittacus erithacus timneh papillomavirus.</title>
        <authorList>
            <person name="Terai M."/>
            <person name="DeSalle R."/>
            <person name="Burk R.D."/>
        </authorList>
    </citation>
    <scope>NUCLEOTIDE SEQUENCE [LARGE SCALE GENOMIC DNA]</scope>
</reference>
<keyword evidence="1" id="KW-0812">Transmembrane</keyword>
<accession>Q8BDD2</accession>
<sequence>MEKLVHIICLEQDELPYLPLCTSDPPVALWSLATSRFTIDPFGYNEHRAETMAFVGIISYLSLLWTVQGVPILLFLFTETNLV</sequence>
<dbReference type="EMBL" id="AF486184">
    <property type="protein sequence ID" value="AAN09962.1"/>
    <property type="molecule type" value="Genomic_DNA"/>
</dbReference>
<evidence type="ECO:0000313" key="2">
    <source>
        <dbReference type="EMBL" id="AAN09962.1"/>
    </source>
</evidence>
<gene>
    <name evidence="2" type="primary">L3</name>
</gene>
<organism evidence="2 3">
    <name type="scientific">Bovine papillomavirus type 3</name>
    <dbReference type="NCBI Taxonomy" id="2758957"/>
    <lineage>
        <taxon>Viruses</taxon>
        <taxon>Monodnaviria</taxon>
        <taxon>Shotokuvirae</taxon>
        <taxon>Cossaviricota</taxon>
        <taxon>Papovaviricetes</taxon>
        <taxon>Zurhausenvirales</taxon>
        <taxon>Papillomaviridae</taxon>
        <taxon>Firstpapillomavirinae</taxon>
        <taxon>Xipapillomavirus</taxon>
        <taxon>Xipapillomavirus 1</taxon>
    </lineage>
</organism>
<keyword evidence="3" id="KW-1185">Reference proteome</keyword>
<organismHost>
    <name type="scientific">Bos taurus</name>
    <name type="common">Bovine</name>
    <dbReference type="NCBI Taxonomy" id="9913"/>
</organismHost>
<dbReference type="RefSeq" id="NP_694452.1">
    <property type="nucleotide sequence ID" value="NC_004197.1"/>
</dbReference>
<evidence type="ECO:0000313" key="3">
    <source>
        <dbReference type="Proteomes" id="UP000185274"/>
    </source>
</evidence>
<keyword evidence="1" id="KW-1133">Transmembrane helix</keyword>
<proteinExistence type="predicted"/>
<keyword evidence="1" id="KW-0472">Membrane</keyword>
<dbReference type="KEGG" id="vg:955384"/>
<dbReference type="GeneID" id="955384"/>
<feature type="transmembrane region" description="Helical" evidence="1">
    <location>
        <begin position="53"/>
        <end position="77"/>
    </location>
</feature>